<dbReference type="Gene3D" id="3.30.160.60">
    <property type="entry name" value="Classic Zinc Finger"/>
    <property type="match status" value="1"/>
</dbReference>
<dbReference type="GO" id="GO:0008270">
    <property type="term" value="F:zinc ion binding"/>
    <property type="evidence" value="ECO:0007669"/>
    <property type="project" value="UniProtKB-KW"/>
</dbReference>
<organism evidence="16 17">
    <name type="scientific">Mollisia scopiformis</name>
    <name type="common">Conifer needle endophyte fungus</name>
    <name type="synonym">Phialocephala scopiformis</name>
    <dbReference type="NCBI Taxonomy" id="149040"/>
    <lineage>
        <taxon>Eukaryota</taxon>
        <taxon>Fungi</taxon>
        <taxon>Dikarya</taxon>
        <taxon>Ascomycota</taxon>
        <taxon>Pezizomycotina</taxon>
        <taxon>Leotiomycetes</taxon>
        <taxon>Helotiales</taxon>
        <taxon>Mollisiaceae</taxon>
        <taxon>Mollisia</taxon>
    </lineage>
</organism>
<keyword evidence="4" id="KW-0808">Transferase</keyword>
<dbReference type="GO" id="GO:0016020">
    <property type="term" value="C:membrane"/>
    <property type="evidence" value="ECO:0007669"/>
    <property type="project" value="UniProtKB-SubCell"/>
</dbReference>
<dbReference type="Proteomes" id="UP000070700">
    <property type="component" value="Unassembled WGS sequence"/>
</dbReference>
<dbReference type="GO" id="GO:0006511">
    <property type="term" value="P:ubiquitin-dependent protein catabolic process"/>
    <property type="evidence" value="ECO:0007669"/>
    <property type="project" value="TreeGrafter"/>
</dbReference>
<evidence type="ECO:0000256" key="8">
    <source>
        <dbReference type="ARBA" id="ARBA00022786"/>
    </source>
</evidence>
<dbReference type="InterPro" id="IPR013083">
    <property type="entry name" value="Znf_RING/FYVE/PHD"/>
</dbReference>
<feature type="domain" description="C2H2-type" evidence="15">
    <location>
        <begin position="411"/>
        <end position="440"/>
    </location>
</feature>
<dbReference type="Gene3D" id="3.30.40.10">
    <property type="entry name" value="Zinc/RING finger domain, C3HC4 (zinc finger)"/>
    <property type="match status" value="1"/>
</dbReference>
<evidence type="ECO:0000256" key="1">
    <source>
        <dbReference type="ARBA" id="ARBA00000900"/>
    </source>
</evidence>
<feature type="domain" description="RING-type" evidence="14">
    <location>
        <begin position="1013"/>
        <end position="1053"/>
    </location>
</feature>
<dbReference type="PANTHER" id="PTHR45977:SF4">
    <property type="entry name" value="RING-TYPE DOMAIN-CONTAINING PROTEIN"/>
    <property type="match status" value="1"/>
</dbReference>
<evidence type="ECO:0000256" key="9">
    <source>
        <dbReference type="ARBA" id="ARBA00022833"/>
    </source>
</evidence>
<accession>A0A194XU41</accession>
<protein>
    <recommendedName>
        <fullName evidence="3">RING-type E3 ubiquitin transferase</fullName>
        <ecNumber evidence="3">2.3.2.27</ecNumber>
    </recommendedName>
</protein>
<evidence type="ECO:0000256" key="11">
    <source>
        <dbReference type="ARBA" id="ARBA00023136"/>
    </source>
</evidence>
<evidence type="ECO:0000256" key="4">
    <source>
        <dbReference type="ARBA" id="ARBA00022679"/>
    </source>
</evidence>
<keyword evidence="6" id="KW-0479">Metal-binding</keyword>
<dbReference type="InParanoid" id="A0A194XU41"/>
<keyword evidence="10" id="KW-1133">Transmembrane helix</keyword>
<dbReference type="Pfam" id="PF13639">
    <property type="entry name" value="zf-RING_2"/>
    <property type="match status" value="1"/>
</dbReference>
<gene>
    <name evidence="16" type="ORF">LY89DRAFT_663965</name>
</gene>
<name>A0A194XU41_MOLSC</name>
<evidence type="ECO:0000256" key="13">
    <source>
        <dbReference type="SAM" id="MobiDB-lite"/>
    </source>
</evidence>
<feature type="domain" description="C2H2-type" evidence="15">
    <location>
        <begin position="381"/>
        <end position="409"/>
    </location>
</feature>
<dbReference type="KEGG" id="psco:LY89DRAFT_663965"/>
<comment type="subcellular location">
    <subcellularLocation>
        <location evidence="2">Membrane</location>
        <topology evidence="2">Multi-pass membrane protein</topology>
    </subcellularLocation>
</comment>
<dbReference type="InterPro" id="IPR013087">
    <property type="entry name" value="Znf_C2H2_type"/>
</dbReference>
<keyword evidence="8" id="KW-0833">Ubl conjugation pathway</keyword>
<evidence type="ECO:0000256" key="10">
    <source>
        <dbReference type="ARBA" id="ARBA00022989"/>
    </source>
</evidence>
<dbReference type="PROSITE" id="PS00028">
    <property type="entry name" value="ZINC_FINGER_C2H2_1"/>
    <property type="match status" value="2"/>
</dbReference>
<comment type="catalytic activity">
    <reaction evidence="1">
        <text>S-ubiquitinyl-[E2 ubiquitin-conjugating enzyme]-L-cysteine + [acceptor protein]-L-lysine = [E2 ubiquitin-conjugating enzyme]-L-cysteine + N(6)-ubiquitinyl-[acceptor protein]-L-lysine.</text>
        <dbReference type="EC" id="2.3.2.27"/>
    </reaction>
</comment>
<dbReference type="SMART" id="SM00355">
    <property type="entry name" value="ZnF_C2H2"/>
    <property type="match status" value="3"/>
</dbReference>
<dbReference type="PANTHER" id="PTHR45977">
    <property type="entry name" value="TARGET OF ERK KINASE MPK-1"/>
    <property type="match status" value="1"/>
</dbReference>
<feature type="region of interest" description="Disordered" evidence="13">
    <location>
        <begin position="354"/>
        <end position="378"/>
    </location>
</feature>
<evidence type="ECO:0000259" key="14">
    <source>
        <dbReference type="PROSITE" id="PS50089"/>
    </source>
</evidence>
<evidence type="ECO:0000256" key="12">
    <source>
        <dbReference type="PROSITE-ProRule" id="PRU00042"/>
    </source>
</evidence>
<evidence type="ECO:0000256" key="7">
    <source>
        <dbReference type="ARBA" id="ARBA00022771"/>
    </source>
</evidence>
<feature type="region of interest" description="Disordered" evidence="13">
    <location>
        <begin position="475"/>
        <end position="494"/>
    </location>
</feature>
<dbReference type="GO" id="GO:0061630">
    <property type="term" value="F:ubiquitin protein ligase activity"/>
    <property type="evidence" value="ECO:0007669"/>
    <property type="project" value="UniProtKB-EC"/>
</dbReference>
<sequence length="1068" mass="119868">MSLSGNLAGVDMNNAANLELYSEVLLFKNDSSRDEVLFFHRSNAEQRTLQAIAHSLLLEYEYSAATKVIRISRPTSLDISFLEDLQIGQMENDISARDYGIQSEALDPNDLIPESNGYDNNSFISGPEIMTSPWLNGDHAENTAMSGPNLRDRQLNNHYQQDGLSREGISANAPSGEFSNSMSGDLEPWSAYETHVDRIEMNQIESFTSSLQGVGEGEAQPEECILCHQHNYACTCFTSAPQAYTSEGFPQSSLDDVPNEASLHEQCPTSPNVRPLLQDFDEVPVVHSGNELSVCHFGDCMETFSRSVDLQLHLREHVLTQGLASVSDIPEATNLDWTEEHSLLPNCIRSLQRKRKNSQLSKTSESTDETSDNGVGPRRPYECDLCPRKYFSSKHINRHRKVEHRDAKARFYCSTCQASFDRRISLTNHRISCIYSGGGRTSRNDSREGSVHSGDNAEGFSVSVFDSGSIHSARSSARSANSASSGISVTSGRRGPLSRLARAGMHALKEVGACWRCKVLKKSCDIYDPCVLCPSDQRSNWAKVGCKRGDFQPPGSRLCPSPFARIATEESDIEVTESKIRSLNVAADVERWLQKVRSDDISGSIEEDRVLQNFHLHLHRPPLSQLSNTSLTQLAPLEQCALTILCHFLRCPEARQVLNKEGSLDELGKLLPLAIVYQAEQQDDQLIAQSLICLRVCAEALRAQASGLLSTPWHSICESHNSKLDDVRNLNVHLRLYNKELSRVFFQRENLRNRRPWWLSAFYSFCIQSYVRRALIKLNMELKPTSILATDICSFYEEAVWKTGQRAAATRSVPKQLEAAYAIFYDVVRRGRQTIEFFPSAVYTTWMKFSAFDREWYLKQALLMAVSYLGEISSKSGHPRNPLRISRRRFDFSLKISKLSPEMIAGLYSKDWDFDPLTEAEQYLYLPLRLFKAMNRLSVDPMIFWGGVDIGLKHIDGASVAVDHSTWQEKGISSSYDYLKRLFEDDGRTLEEIATGDPVSMAQINDANLKGECAVCLTHIPAGSDIIVLPCSHWFHETCVVAWLQEINTCPQCGVLVYSEDEVGLDGE</sequence>
<dbReference type="PROSITE" id="PS50089">
    <property type="entry name" value="ZF_RING_2"/>
    <property type="match status" value="1"/>
</dbReference>
<dbReference type="EC" id="2.3.2.27" evidence="3"/>
<evidence type="ECO:0000313" key="16">
    <source>
        <dbReference type="EMBL" id="KUJ23554.1"/>
    </source>
</evidence>
<evidence type="ECO:0000256" key="6">
    <source>
        <dbReference type="ARBA" id="ARBA00022723"/>
    </source>
</evidence>
<dbReference type="EMBL" id="KQ947405">
    <property type="protein sequence ID" value="KUJ23554.1"/>
    <property type="molecule type" value="Genomic_DNA"/>
</dbReference>
<feature type="compositionally biased region" description="Low complexity" evidence="13">
    <location>
        <begin position="475"/>
        <end position="488"/>
    </location>
</feature>
<keyword evidence="11" id="KW-0472">Membrane</keyword>
<dbReference type="SUPFAM" id="SSF57850">
    <property type="entry name" value="RING/U-box"/>
    <property type="match status" value="1"/>
</dbReference>
<dbReference type="GO" id="GO:0016567">
    <property type="term" value="P:protein ubiquitination"/>
    <property type="evidence" value="ECO:0007669"/>
    <property type="project" value="TreeGrafter"/>
</dbReference>
<evidence type="ECO:0000313" key="17">
    <source>
        <dbReference type="Proteomes" id="UP000070700"/>
    </source>
</evidence>
<dbReference type="SMART" id="SM00184">
    <property type="entry name" value="RING"/>
    <property type="match status" value="1"/>
</dbReference>
<proteinExistence type="predicted"/>
<evidence type="ECO:0000256" key="2">
    <source>
        <dbReference type="ARBA" id="ARBA00004141"/>
    </source>
</evidence>
<reference evidence="16 17" key="1">
    <citation type="submission" date="2015-10" db="EMBL/GenBank/DDBJ databases">
        <title>Full genome of DAOMC 229536 Phialocephala scopiformis, a fungal endophyte of spruce producing the potent anti-insectan compound rugulosin.</title>
        <authorList>
            <consortium name="DOE Joint Genome Institute"/>
            <person name="Walker A.K."/>
            <person name="Frasz S.L."/>
            <person name="Seifert K.A."/>
            <person name="Miller J.D."/>
            <person name="Mondo S.J."/>
            <person name="Labutti K."/>
            <person name="Lipzen A."/>
            <person name="Dockter R."/>
            <person name="Kennedy M."/>
            <person name="Grigoriev I.V."/>
            <person name="Spatafora J.W."/>
        </authorList>
    </citation>
    <scope>NUCLEOTIDE SEQUENCE [LARGE SCALE GENOMIC DNA]</scope>
    <source>
        <strain evidence="16 17">CBS 120377</strain>
    </source>
</reference>
<keyword evidence="9" id="KW-0862">Zinc</keyword>
<dbReference type="InterPro" id="IPR001841">
    <property type="entry name" value="Znf_RING"/>
</dbReference>
<dbReference type="PROSITE" id="PS50157">
    <property type="entry name" value="ZINC_FINGER_C2H2_2"/>
    <property type="match status" value="3"/>
</dbReference>
<keyword evidence="5" id="KW-0812">Transmembrane</keyword>
<dbReference type="GeneID" id="28822464"/>
<dbReference type="AlphaFoldDB" id="A0A194XU41"/>
<dbReference type="OrthoDB" id="3524154at2759"/>
<keyword evidence="7 12" id="KW-0863">Zinc-finger</keyword>
<evidence type="ECO:0000256" key="3">
    <source>
        <dbReference type="ARBA" id="ARBA00012483"/>
    </source>
</evidence>
<evidence type="ECO:0000259" key="15">
    <source>
        <dbReference type="PROSITE" id="PS50157"/>
    </source>
</evidence>
<keyword evidence="17" id="KW-1185">Reference proteome</keyword>
<feature type="domain" description="C2H2-type" evidence="15">
    <location>
        <begin position="293"/>
        <end position="322"/>
    </location>
</feature>
<dbReference type="SUPFAM" id="SSF57667">
    <property type="entry name" value="beta-beta-alpha zinc fingers"/>
    <property type="match status" value="1"/>
</dbReference>
<dbReference type="InterPro" id="IPR036236">
    <property type="entry name" value="Znf_C2H2_sf"/>
</dbReference>
<evidence type="ECO:0000256" key="5">
    <source>
        <dbReference type="ARBA" id="ARBA00022692"/>
    </source>
</evidence>
<dbReference type="RefSeq" id="XP_018077909.1">
    <property type="nucleotide sequence ID" value="XM_018212738.1"/>
</dbReference>